<dbReference type="Gene3D" id="3.20.20.80">
    <property type="entry name" value="Glycosidases"/>
    <property type="match status" value="2"/>
</dbReference>
<gene>
    <name evidence="16" type="primary">AMY2B</name>
    <name evidence="16" type="ORF">BLAG_LOCUS7788</name>
</gene>
<dbReference type="CDD" id="cd11317">
    <property type="entry name" value="AmyAc_bac_euk_AmyA"/>
    <property type="match status" value="2"/>
</dbReference>
<feature type="domain" description="Alpha-amylase C-terminal" evidence="14">
    <location>
        <begin position="427"/>
        <end position="516"/>
    </location>
</feature>
<dbReference type="Pfam" id="PF02806">
    <property type="entry name" value="Alpha-amylase_C"/>
    <property type="match status" value="2"/>
</dbReference>
<feature type="domain" description="Alpha-amylase C-terminal" evidence="14">
    <location>
        <begin position="1136"/>
        <end position="1225"/>
    </location>
</feature>
<evidence type="ECO:0000256" key="10">
    <source>
        <dbReference type="ARBA" id="ARBA00023277"/>
    </source>
</evidence>
<evidence type="ECO:0000256" key="2">
    <source>
        <dbReference type="ARBA" id="ARBA00001913"/>
    </source>
</evidence>
<keyword evidence="9" id="KW-0868">Chloride</keyword>
<dbReference type="GO" id="GO:0004556">
    <property type="term" value="F:alpha-amylase activity"/>
    <property type="evidence" value="ECO:0007669"/>
    <property type="project" value="UniProtKB-EC"/>
</dbReference>
<dbReference type="PRINTS" id="PR00110">
    <property type="entry name" value="ALPHAAMYLASE"/>
</dbReference>
<dbReference type="InterPro" id="IPR006048">
    <property type="entry name" value="A-amylase/branching_C"/>
</dbReference>
<dbReference type="InterPro" id="IPR017853">
    <property type="entry name" value="GH"/>
</dbReference>
<dbReference type="InterPro" id="IPR006047">
    <property type="entry name" value="GH13_cat_dom"/>
</dbReference>
<dbReference type="InterPro" id="IPR031319">
    <property type="entry name" value="A-amylase_C"/>
</dbReference>
<evidence type="ECO:0000256" key="12">
    <source>
        <dbReference type="RuleBase" id="RU003615"/>
    </source>
</evidence>
<protein>
    <recommendedName>
        <fullName evidence="5">alpha-amylase</fullName>
        <ecNumber evidence="5">3.2.1.1</ecNumber>
    </recommendedName>
</protein>
<keyword evidence="8" id="KW-0106">Calcium</keyword>
<dbReference type="SMART" id="SM00642">
    <property type="entry name" value="Aamy"/>
    <property type="match status" value="2"/>
</dbReference>
<name>A0A8J9Z1I3_BRALA</name>
<dbReference type="Gene3D" id="2.60.40.1180">
    <property type="entry name" value="Golgi alpha-mannosidase II"/>
    <property type="match status" value="2"/>
</dbReference>
<dbReference type="Pfam" id="PF00128">
    <property type="entry name" value="Alpha-amylase"/>
    <property type="match status" value="2"/>
</dbReference>
<keyword evidence="7" id="KW-0378">Hydrolase</keyword>
<dbReference type="SUPFAM" id="SSF51445">
    <property type="entry name" value="(Trans)glycosidases"/>
    <property type="match status" value="2"/>
</dbReference>
<comment type="cofactor">
    <cofactor evidence="2">
        <name>Ca(2+)</name>
        <dbReference type="ChEBI" id="CHEBI:29108"/>
    </cofactor>
</comment>
<dbReference type="InterPro" id="IPR013780">
    <property type="entry name" value="Glyco_hydro_b"/>
</dbReference>
<evidence type="ECO:0000256" key="7">
    <source>
        <dbReference type="ARBA" id="ARBA00022801"/>
    </source>
</evidence>
<dbReference type="EC" id="3.2.1.1" evidence="5"/>
<dbReference type="OrthoDB" id="550577at2759"/>
<organism evidence="16 17">
    <name type="scientific">Branchiostoma lanceolatum</name>
    <name type="common">Common lancelet</name>
    <name type="synonym">Amphioxus lanceolatum</name>
    <dbReference type="NCBI Taxonomy" id="7740"/>
    <lineage>
        <taxon>Eukaryota</taxon>
        <taxon>Metazoa</taxon>
        <taxon>Chordata</taxon>
        <taxon>Cephalochordata</taxon>
        <taxon>Leptocardii</taxon>
        <taxon>Amphioxiformes</taxon>
        <taxon>Branchiostomatidae</taxon>
        <taxon>Branchiostoma</taxon>
    </lineage>
</organism>
<proteinExistence type="inferred from homology"/>
<dbReference type="InterPro" id="IPR006046">
    <property type="entry name" value="Alpha_amylase"/>
</dbReference>
<evidence type="ECO:0000256" key="9">
    <source>
        <dbReference type="ARBA" id="ARBA00023214"/>
    </source>
</evidence>
<dbReference type="GO" id="GO:0046872">
    <property type="term" value="F:metal ion binding"/>
    <property type="evidence" value="ECO:0007669"/>
    <property type="project" value="UniProtKB-KW"/>
</dbReference>
<dbReference type="GO" id="GO:0005975">
    <property type="term" value="P:carbohydrate metabolic process"/>
    <property type="evidence" value="ECO:0007669"/>
    <property type="project" value="InterPro"/>
</dbReference>
<evidence type="ECO:0000256" key="1">
    <source>
        <dbReference type="ARBA" id="ARBA00000548"/>
    </source>
</evidence>
<comment type="cofactor">
    <cofactor evidence="3">
        <name>chloride</name>
        <dbReference type="ChEBI" id="CHEBI:17996"/>
    </cofactor>
</comment>
<feature type="chain" id="PRO_5035475652" description="alpha-amylase" evidence="13">
    <location>
        <begin position="17"/>
        <end position="1467"/>
    </location>
</feature>
<dbReference type="PANTHER" id="PTHR43447">
    <property type="entry name" value="ALPHA-AMYLASE"/>
    <property type="match status" value="1"/>
</dbReference>
<dbReference type="SMART" id="SM00632">
    <property type="entry name" value="Aamy_C"/>
    <property type="match status" value="2"/>
</dbReference>
<evidence type="ECO:0000313" key="16">
    <source>
        <dbReference type="EMBL" id="CAH1245460.1"/>
    </source>
</evidence>
<reference evidence="16" key="1">
    <citation type="submission" date="2022-01" db="EMBL/GenBank/DDBJ databases">
        <authorList>
            <person name="Braso-Vives M."/>
        </authorList>
    </citation>
    <scope>NUCLEOTIDE SEQUENCE</scope>
</reference>
<comment type="catalytic activity">
    <reaction evidence="1">
        <text>Endohydrolysis of (1-&gt;4)-alpha-D-glucosidic linkages in polysaccharides containing three or more (1-&gt;4)-alpha-linked D-glucose units.</text>
        <dbReference type="EC" id="3.2.1.1"/>
    </reaction>
</comment>
<evidence type="ECO:0000256" key="11">
    <source>
        <dbReference type="ARBA" id="ARBA00023295"/>
    </source>
</evidence>
<sequence>MSIIILLLAGLSGALAQHAPNTAYDKQAIVHLFEWRWVDIAEECERFLGPNGFGGVQVSPPSENIPIDSPYEHRPWYERYQPVSYRLETRSGNDGEFRDMVHRCNQQGVRIYVDLVLNHMSAMGCGYGTGGSYFNTNSKEFEGVPYGALDFNCNYDVTQTRCYTSDCKVHNFDDAFEMRNCRIFGMLDLKTDSEYVRGKIVDYINYLISIGVAGFRIDAAKHMWPGDLEAIFGRLNDLNTAYFWAGSRPFIYMEVLEGGGGSSSEYIHLGRVTEFEYGDHLGTIFRKQNGRTLSSLKDFGEDWGMEWDGNALVFVDNHDSQRGHGGGGPSVLTFRDSRLYKMANAFMLAFPYGFVRLMSSFYWDTYWENGRDVNSWVGPPSDSNWNILPVQINGMGTCDNGWVCEHRWRQIRNMVLFRNLAAGHGMYNWWDNNFNQIAFSRGDRAFIAINNDDGWPLDEFLQTGLSPGRYCDVISGDISYGSCTGKTITVGWDSKAHIYIAPDEENPMVAIHVASKVGSDRMAYPTHPAAKPRSTAAEDSVYAAPAPDQRAMGHGAHGSALVWTTNDANYNETVSTHGYGYTPLNQWGPDYWMLDVDMDCTRTENGWFEVKAILGYLGCDRRWEGVLLEQGTCGGTAGGTKPYFSDSHFAQCGKVNVFEFDNSTCIINDFEDYEATNEADRQLRFFRGSPILLGSNAPNHLLLSLHRMRRGMSIIILLLVGLSGTAAQHAPNTIYNKEAIVQLFEWRWVDIAEECERFLGPYGFGGVQVSPPSENVPIEGRPWYERYQPVSYLLNTRSGNDGEFRDMVHRCNQQGVRIYADLVINHMSESAQGCGFGTGGSYFNTNTKEFEGVPYGPSDFNCNGDAAQSRCPTSDCKIYNYDDRSEVRNCQVNGMLDLKLGNEYVRGKIVDYINYLISIGVAGFRIDAAKHMWPGDLEAIFGRLNDLNTAYFWPGSRPFIFMEVVSGGTISTSEYIHLGRVEEFGYGMNLGLTFRKVDDRKLKRLRNFGKDWGMTWDSTALVFVDNHGSQRGHGGGGPSVLTFRDSRLYKMASAFMLAFPYGFARVMSSFYWEQYWKDGKDVNNSVGPPADNEGNILPVQMNGMGTCDNGWVCEHRWRQIRNMVLFRNLAAGHGMYNWWDNNFNQIAFSRGDRAFIVMNNDDGWALNETLQTGLPQGDYCDVISGDVSDGGCTGKTITVGWDRTAHIYIAPDEEDPMVAIHVASKVGSNRMAYPVYRASKPRSTAPVHAASASDQRDMTLAASAKRTVVFIKIEAPLGYTMFLRGGIGHEHKPGCTRDAASSPCAIPISHRIKTTSASSNTTAWLEGDNYLDWYGAESGQGDGAHGSSLVWTTNDANYNETVSTDGYGYTALNQWGPDYWMLDVDMDCTRTENGWFEVKALLGYGCDRRWEGVLEEQGTCSGTAAGTKPYSSDNHFAQCGKVNVFEFDESTCTINNFEADDTTPKKT</sequence>
<keyword evidence="10" id="KW-0119">Carbohydrate metabolism</keyword>
<evidence type="ECO:0000259" key="15">
    <source>
        <dbReference type="SMART" id="SM00642"/>
    </source>
</evidence>
<keyword evidence="13" id="KW-0732">Signal</keyword>
<evidence type="ECO:0000256" key="4">
    <source>
        <dbReference type="ARBA" id="ARBA00008061"/>
    </source>
</evidence>
<dbReference type="EMBL" id="OV696699">
    <property type="protein sequence ID" value="CAH1245460.1"/>
    <property type="molecule type" value="Genomic_DNA"/>
</dbReference>
<dbReference type="SUPFAM" id="SSF51011">
    <property type="entry name" value="Glycosyl hydrolase domain"/>
    <property type="match status" value="2"/>
</dbReference>
<keyword evidence="17" id="KW-1185">Reference proteome</keyword>
<dbReference type="Proteomes" id="UP000838412">
    <property type="component" value="Chromosome 14"/>
</dbReference>
<keyword evidence="11" id="KW-0326">Glycosidase</keyword>
<evidence type="ECO:0000256" key="5">
    <source>
        <dbReference type="ARBA" id="ARBA00012595"/>
    </source>
</evidence>
<accession>A0A8J9Z1I3</accession>
<evidence type="ECO:0000256" key="8">
    <source>
        <dbReference type="ARBA" id="ARBA00022837"/>
    </source>
</evidence>
<evidence type="ECO:0000313" key="17">
    <source>
        <dbReference type="Proteomes" id="UP000838412"/>
    </source>
</evidence>
<evidence type="ECO:0000256" key="6">
    <source>
        <dbReference type="ARBA" id="ARBA00022723"/>
    </source>
</evidence>
<feature type="domain" description="Glycosyl hydrolase family 13 catalytic" evidence="15">
    <location>
        <begin position="738"/>
        <end position="1127"/>
    </location>
</feature>
<evidence type="ECO:0000256" key="3">
    <source>
        <dbReference type="ARBA" id="ARBA00001923"/>
    </source>
</evidence>
<evidence type="ECO:0000259" key="14">
    <source>
        <dbReference type="SMART" id="SM00632"/>
    </source>
</evidence>
<feature type="signal peptide" evidence="13">
    <location>
        <begin position="1"/>
        <end position="16"/>
    </location>
</feature>
<feature type="domain" description="Glycosyl hydrolase family 13 catalytic" evidence="15">
    <location>
        <begin position="27"/>
        <end position="418"/>
    </location>
</feature>
<evidence type="ECO:0000256" key="13">
    <source>
        <dbReference type="SAM" id="SignalP"/>
    </source>
</evidence>
<keyword evidence="6" id="KW-0479">Metal-binding</keyword>
<comment type="similarity">
    <text evidence="4 12">Belongs to the glycosyl hydrolase 13 family.</text>
</comment>